<feature type="domain" description="EF-hand" evidence="5">
    <location>
        <begin position="1929"/>
        <end position="1964"/>
    </location>
</feature>
<comment type="caution">
    <text evidence="7">The sequence shown here is derived from an EMBL/GenBank/DDBJ whole genome shotgun (WGS) entry which is preliminary data.</text>
</comment>
<dbReference type="SMART" id="SM00243">
    <property type="entry name" value="GAS2"/>
    <property type="match status" value="1"/>
</dbReference>
<feature type="domain" description="GAR" evidence="6">
    <location>
        <begin position="1976"/>
        <end position="2049"/>
    </location>
</feature>
<keyword evidence="3" id="KW-0206">Cytoskeleton</keyword>
<organism evidence="7 8">
    <name type="scientific">Intoshia linei</name>
    <dbReference type="NCBI Taxonomy" id="1819745"/>
    <lineage>
        <taxon>Eukaryota</taxon>
        <taxon>Metazoa</taxon>
        <taxon>Spiralia</taxon>
        <taxon>Lophotrochozoa</taxon>
        <taxon>Mesozoa</taxon>
        <taxon>Orthonectida</taxon>
        <taxon>Rhopaluridae</taxon>
        <taxon>Intoshia</taxon>
    </lineage>
</organism>
<protein>
    <submittedName>
        <fullName evidence="7">Uncharacterized protein</fullName>
    </submittedName>
</protein>
<feature type="coiled-coil region" evidence="4">
    <location>
        <begin position="759"/>
        <end position="827"/>
    </location>
</feature>
<comment type="subcellular location">
    <subcellularLocation>
        <location evidence="1">Cytoplasm</location>
        <location evidence="1">Cytoskeleton</location>
    </subcellularLocation>
</comment>
<evidence type="ECO:0000256" key="3">
    <source>
        <dbReference type="ARBA" id="ARBA00023212"/>
    </source>
</evidence>
<dbReference type="GO" id="GO:0008017">
    <property type="term" value="F:microtubule binding"/>
    <property type="evidence" value="ECO:0007669"/>
    <property type="project" value="InterPro"/>
</dbReference>
<dbReference type="SMART" id="SM00150">
    <property type="entry name" value="SPEC"/>
    <property type="match status" value="3"/>
</dbReference>
<dbReference type="GO" id="GO:0005509">
    <property type="term" value="F:calcium ion binding"/>
    <property type="evidence" value="ECO:0007669"/>
    <property type="project" value="InterPro"/>
</dbReference>
<sequence>MGMALQQGILDCQNGKYLWRGRKWYSFSEAMRNNLIIADYAESINRDKMEKIKISIKENHVFRYDKLFSLSNHESLPERKLNQTDCLLQNLNTYNKQKFKFKSKNSFNYETYQSVDKNTTFNFKKTTDVLITGPVVSFCSTNEHTWLIKDYDNFGNLEVSGIENLLDRSIVYPHKNWYEILCSYKNKNVWLKQKEDVINYLKTASFDEETFKYQLRIINLHINDCYEVCQKLNNKSADENEITLSDVKVIESKLLSCLNKSNKAINIKNNIELITLDIAKHISVEFSLLQKMQAKNDEFNSNFNEISTSALCLGIIERRILISDDIDLLKNYYTELIDSKYIEDKVVLSEMFHSTLSKWDKLKQKWKDLILTKINDKVDAMNSYLNTISQDGKMRVNLENVCEKVKNFNQTDIECKEINLIGQIDTIKDVNDLNVKNSLNNECNKLLTVKKEILSAVKHFQQDCDHVKSMWHSLNFDENSGKFIDFSKTVQNLDITANGFIKTLDDKIEDLSKVSPHFIYFYENFNLLDKFVDTTSKKLKINFNKFESYCDNHEIVDVDENEKISTYFLPELDENISSTDDLIGTFKSLDNLETIKIKMDKMNSSANDIDNMFNEMEYDENGSIRSLDQMKCLNSNLTNISLNKSNIDSESDRDKIDTSFEKNETATNVHFLLKQLDNVESIQNEINDNKVMTNQLTDGMEKMKEYFDNNNEHSVILNATHRVKDLSNKFNTVDLNATNLKQKISNLLYSNPSNIEILVDKILNELEKLNFEIKHVESLPVNLIKISNEIENTECKANDLKLKGEYIKKYSKQMYNLNKKLKNYHDKSLNDKLNVVENYRLKLEHDFKERLKTLRMIFNYAQKYFDVNDETTKLLKKLNDKMDAMEPISVESAKIVQQTCEMKNMENRYEKANLMIADCRRVASKCYSYFTETSMIKIEYRLKQIDENKEILNDKIEERKKGLMIALELVTKYEKSVEEIEKFFLLAEKKLESLKKFPTQIRTLGIHMDELKMFKLTVQEHFSNIHMMNESYRGFIFLSPTTADLLTEKTKLLNNKWNKMTRGITDVQENLDKIYGQLVELDDHFDHTYSYIEELESSILLADFNQNGNEIYAVYYQRLKEFRNELNLQEKVINNMQKVVSKIDKMNIDRSSPRNRLDKKFNSLCEFLTNVKLMLNNKIIYVIDLLSEIKQFELDVHLLYNWMIQYRKDLSSYADLGCEINHAKMVYGTFQSFVSIFNDKCEKIQNILNDGEDICNHCNDGDSQHLYRDLDSLKNIMIDLKDRTNSKQVEFEKHLHLIAYFDDKFDEHELFMKDLFQNISLSYHVSKIVKTVLKQIESHKLVIDTLDEHYSKVCELEKKGGYLKYNGGSYGSFSIKKKLLKVKMSWRRVYSRAHERTVLLNLGYKEDVRFENGCKEMFEFIQTLSNNIDTQRQLEKDNYIEKSKEYENSIYLNRPKLHVTLRIGRSLRDRCTVKDHERGILNDMISNLKGQWCILRSKIMNSQHVICTSLINSGQYAAAIASIYKWLYSNQRNLTSIEDIESNQGVDFLNHQLQFKVGGDVETVNNIDRIHNLHLNELDIHKQTVFKLENYFSTNDHEQGIVDSWRKLIQLWSKIKLCMDLKSKKIETAKTFARQFQERSDNLISHFKLIQDKMSYFKSFRNSKKKKLSSIEVICEDLSCCNNIFKELQVFNEKYLELEKLSESIYNLPCNPSGYRSIKIKLSNIQNSYTHVMRQNTLKKEKLQESVDKIKVTLKKRSSFIGWLQNKFKGFDLSNKKFNDLLMCQQAYDSHLSFHEELNENKKYIEDIITFEMETNENLSSNQTFKETFGICNEEDLNVERHYVHHNWQKLWRLSNEKIEFLKKNYNILLDQERYKNFDMPAWAKSYNDWLVVNKSRASNIFRSFDQDEKGSLSRSEFNRGISLSGFNTNNAEINAVFDFIEESKSGFITFAQFKDALKLKRKVLMTEFEKSKLLHSRNKIINDLINKHTSACKCKPPFLVKRMSEFSYQFGKHRRNLKFYNKTNSVFIRVGGGFVDIDQYLKKHDPCRMNVQRSKSIEKLFKNLNDDKSERSINSIMNHRLSYNISRKDSVDSLCSTYYSVNSSDSHARSTSSTIFNKSRSNKMKMNLITLRNTKANQSNQITPLKPKYTITKRLNTSSTPSVPLLIAKKDEKISRLTLNPKISDL</sequence>
<feature type="coiled-coil region" evidence="4">
    <location>
        <begin position="895"/>
        <end position="922"/>
    </location>
</feature>
<dbReference type="SUPFAM" id="SSF143575">
    <property type="entry name" value="GAS2 domain-like"/>
    <property type="match status" value="1"/>
</dbReference>
<dbReference type="PROSITE" id="PS51460">
    <property type="entry name" value="GAR"/>
    <property type="match status" value="1"/>
</dbReference>
<reference evidence="7 8" key="1">
    <citation type="submission" date="2016-04" db="EMBL/GenBank/DDBJ databases">
        <title>The genome of Intoshia linei affirms orthonectids as highly simplified spiralians.</title>
        <authorList>
            <person name="Mikhailov K.V."/>
            <person name="Slusarev G.S."/>
            <person name="Nikitin M.A."/>
            <person name="Logacheva M.D."/>
            <person name="Penin A."/>
            <person name="Aleoshin V."/>
            <person name="Panchin Y.V."/>
        </authorList>
    </citation>
    <scope>NUCLEOTIDE SEQUENCE [LARGE SCALE GENOMIC DNA]</scope>
    <source>
        <strain evidence="7">Intl2013</strain>
        <tissue evidence="7">Whole animal</tissue>
    </source>
</reference>
<dbReference type="OrthoDB" id="2250192at2759"/>
<dbReference type="SUPFAM" id="SSF47473">
    <property type="entry name" value="EF-hand"/>
    <property type="match status" value="1"/>
</dbReference>
<dbReference type="InterPro" id="IPR018159">
    <property type="entry name" value="Spectrin/alpha-actinin"/>
</dbReference>
<dbReference type="Gene3D" id="1.10.238.10">
    <property type="entry name" value="EF-hand"/>
    <property type="match status" value="1"/>
</dbReference>
<accession>A0A177AUX0</accession>
<dbReference type="SUPFAM" id="SSF46966">
    <property type="entry name" value="Spectrin repeat"/>
    <property type="match status" value="4"/>
</dbReference>
<evidence type="ECO:0000313" key="7">
    <source>
        <dbReference type="EMBL" id="OAF65807.1"/>
    </source>
</evidence>
<dbReference type="InterPro" id="IPR011992">
    <property type="entry name" value="EF-hand-dom_pair"/>
</dbReference>
<keyword evidence="4" id="KW-0175">Coiled coil</keyword>
<dbReference type="InterPro" id="IPR003108">
    <property type="entry name" value="GAR_dom"/>
</dbReference>
<evidence type="ECO:0000256" key="4">
    <source>
        <dbReference type="SAM" id="Coils"/>
    </source>
</evidence>
<feature type="domain" description="EF-hand" evidence="5">
    <location>
        <begin position="1893"/>
        <end position="1928"/>
    </location>
</feature>
<dbReference type="Pfam" id="PF02187">
    <property type="entry name" value="GAS2"/>
    <property type="match status" value="1"/>
</dbReference>
<gene>
    <name evidence="7" type="ORF">A3Q56_06478</name>
</gene>
<dbReference type="Gene3D" id="3.30.920.20">
    <property type="entry name" value="Gas2-like domain"/>
    <property type="match status" value="1"/>
</dbReference>
<dbReference type="CDD" id="cd00051">
    <property type="entry name" value="EFh"/>
    <property type="match status" value="1"/>
</dbReference>
<keyword evidence="2" id="KW-0963">Cytoplasm</keyword>
<dbReference type="SMART" id="SM00054">
    <property type="entry name" value="EFh"/>
    <property type="match status" value="2"/>
</dbReference>
<dbReference type="Gene3D" id="1.20.58.60">
    <property type="match status" value="4"/>
</dbReference>
<dbReference type="PROSITE" id="PS50222">
    <property type="entry name" value="EF_HAND_2"/>
    <property type="match status" value="2"/>
</dbReference>
<name>A0A177AUX0_9BILA</name>
<proteinExistence type="predicted"/>
<dbReference type="InterPro" id="IPR036534">
    <property type="entry name" value="GAR_dom_sf"/>
</dbReference>
<evidence type="ECO:0000313" key="8">
    <source>
        <dbReference type="Proteomes" id="UP000078046"/>
    </source>
</evidence>
<dbReference type="GO" id="GO:0005856">
    <property type="term" value="C:cytoskeleton"/>
    <property type="evidence" value="ECO:0007669"/>
    <property type="project" value="UniProtKB-SubCell"/>
</dbReference>
<dbReference type="Proteomes" id="UP000078046">
    <property type="component" value="Unassembled WGS sequence"/>
</dbReference>
<evidence type="ECO:0000259" key="6">
    <source>
        <dbReference type="PROSITE" id="PS51460"/>
    </source>
</evidence>
<evidence type="ECO:0000256" key="2">
    <source>
        <dbReference type="ARBA" id="ARBA00022490"/>
    </source>
</evidence>
<evidence type="ECO:0000256" key="1">
    <source>
        <dbReference type="ARBA" id="ARBA00004245"/>
    </source>
</evidence>
<dbReference type="InterPro" id="IPR002048">
    <property type="entry name" value="EF_hand_dom"/>
</dbReference>
<keyword evidence="8" id="KW-1185">Reference proteome</keyword>
<evidence type="ECO:0000259" key="5">
    <source>
        <dbReference type="PROSITE" id="PS50222"/>
    </source>
</evidence>
<dbReference type="EMBL" id="LWCA01001140">
    <property type="protein sequence ID" value="OAF65807.1"/>
    <property type="molecule type" value="Genomic_DNA"/>
</dbReference>